<evidence type="ECO:0000256" key="1">
    <source>
        <dbReference type="ARBA" id="ARBA00004496"/>
    </source>
</evidence>
<feature type="domain" description="TROVE" evidence="7">
    <location>
        <begin position="44"/>
        <end position="376"/>
    </location>
</feature>
<protein>
    <submittedName>
        <fullName evidence="8">RNA-binding protein</fullName>
    </submittedName>
</protein>
<dbReference type="Pfam" id="PF05731">
    <property type="entry name" value="TROVE"/>
    <property type="match status" value="2"/>
</dbReference>
<evidence type="ECO:0000313" key="9">
    <source>
        <dbReference type="Proteomes" id="UP000317715"/>
    </source>
</evidence>
<evidence type="ECO:0000313" key="8">
    <source>
        <dbReference type="EMBL" id="GEB17813.1"/>
    </source>
</evidence>
<dbReference type="PANTHER" id="PTHR14202">
    <property type="entry name" value="60 KDA RIBONUCLEOPROTEIN SSA/RO"/>
    <property type="match status" value="1"/>
</dbReference>
<dbReference type="PANTHER" id="PTHR14202:SF0">
    <property type="entry name" value="RNA-BINDING PROTEIN RO60"/>
    <property type="match status" value="1"/>
</dbReference>
<keyword evidence="3" id="KW-0963">Cytoplasm</keyword>
<proteinExistence type="inferred from homology"/>
<organism evidence="8 9">
    <name type="scientific">Paenarthrobacter aurescens</name>
    <name type="common">Arthrobacter aurescens</name>
    <dbReference type="NCBI Taxonomy" id="43663"/>
    <lineage>
        <taxon>Bacteria</taxon>
        <taxon>Bacillati</taxon>
        <taxon>Actinomycetota</taxon>
        <taxon>Actinomycetes</taxon>
        <taxon>Micrococcales</taxon>
        <taxon>Micrococcaceae</taxon>
        <taxon>Paenarthrobacter</taxon>
    </lineage>
</organism>
<dbReference type="SUPFAM" id="SSF140864">
    <property type="entry name" value="TROVE domain-like"/>
    <property type="match status" value="1"/>
</dbReference>
<dbReference type="GO" id="GO:0005737">
    <property type="term" value="C:cytoplasm"/>
    <property type="evidence" value="ECO:0007669"/>
    <property type="project" value="UniProtKB-SubCell"/>
</dbReference>
<comment type="similarity">
    <text evidence="2">Belongs to the Ro 60 kDa family.</text>
</comment>
<keyword evidence="5" id="KW-0694">RNA-binding</keyword>
<evidence type="ECO:0000256" key="4">
    <source>
        <dbReference type="ARBA" id="ARBA00022723"/>
    </source>
</evidence>
<comment type="caution">
    <text evidence="8">The sequence shown here is derived from an EMBL/GenBank/DDBJ whole genome shotgun (WGS) entry which is preliminary data.</text>
</comment>
<dbReference type="AlphaFoldDB" id="A0A4Y3N986"/>
<dbReference type="SUPFAM" id="SSF53300">
    <property type="entry name" value="vWA-like"/>
    <property type="match status" value="1"/>
</dbReference>
<keyword evidence="9" id="KW-1185">Reference proteome</keyword>
<dbReference type="Gene3D" id="3.40.50.410">
    <property type="entry name" value="von Willebrand factor, type A domain"/>
    <property type="match status" value="2"/>
</dbReference>
<reference evidence="8 9" key="1">
    <citation type="submission" date="2019-06" db="EMBL/GenBank/DDBJ databases">
        <title>Whole genome shotgun sequence of Paenarthrobacter aurescens NBRC 12136.</title>
        <authorList>
            <person name="Hosoyama A."/>
            <person name="Uohara A."/>
            <person name="Ohji S."/>
            <person name="Ichikawa N."/>
        </authorList>
    </citation>
    <scope>NUCLEOTIDE SEQUENCE [LARGE SCALE GENOMIC DNA]</scope>
    <source>
        <strain evidence="8 9">NBRC 12136</strain>
    </source>
</reference>
<dbReference type="Pfam" id="PF25045">
    <property type="entry name" value="vWA_Ro60"/>
    <property type="match status" value="1"/>
</dbReference>
<keyword evidence="4" id="KW-0479">Metal-binding</keyword>
<accession>A0A4Y3N986</accession>
<dbReference type="InterPro" id="IPR040322">
    <property type="entry name" value="TROVE2"/>
</dbReference>
<dbReference type="EMBL" id="BJMD01000002">
    <property type="protein sequence ID" value="GEB17813.1"/>
    <property type="molecule type" value="Genomic_DNA"/>
</dbReference>
<evidence type="ECO:0000256" key="5">
    <source>
        <dbReference type="ARBA" id="ARBA00022884"/>
    </source>
</evidence>
<dbReference type="GO" id="GO:0003723">
    <property type="term" value="F:RNA binding"/>
    <property type="evidence" value="ECO:0007669"/>
    <property type="project" value="UniProtKB-KW"/>
</dbReference>
<comment type="subcellular location">
    <subcellularLocation>
        <location evidence="1">Cytoplasm</location>
    </subcellularLocation>
</comment>
<dbReference type="PROSITE" id="PS50988">
    <property type="entry name" value="TROVE"/>
    <property type="match status" value="1"/>
</dbReference>
<sequence>MGIPDLTNTPAATFTYGRTTVADALSAINLRATPQSQPSDSRQVPNNAGGHAFTVAPLERLRRFLVLGTDGGTYYSSEHALTVENADVVLGWARERTTELVNEVLAISDAGRAPRNNPALFCLAAAAALGDLDGRQAALTALPKVARTGTHLFLFAGYVEQFRGWGRGLRRAVADWYVSKPVDEVAYQAVKYRQRGGWAHKDLLRLAHPSTTEAKRKQLFDWICGRGTEGPQLIEGFEKVQAATTPAEWVALLEDYQQLSWEMLPNAALREPAVWSKLLDNGIPQTALMRQLPRLTRLGLLAPMSETLDAVTRQLTDSTRLQKARVHPVNVLVAARTYASGTSARGKSSWEPVSQVVDALDAAFYASFATVTPANKRTLLALDVSGSMTMPVSGLPITAREVSAAMALVTAATEPKTTTLGFTSNSGAVRTGLFQRKVAMDGISPLPISPRQRLDDVLGTISGLPFGGTDCALPMLWATANKVKVDTFVIYTDNETWAGRIHPHEALRRYRDWSGIDARLAVVGLTSTDFSIADPADPGMLDIAGFDASLPTLLNDFSARVI</sequence>
<gene>
    <name evidence="8" type="ORF">AAU01_05680</name>
</gene>
<keyword evidence="6" id="KW-0687">Ribonucleoprotein</keyword>
<dbReference type="InterPro" id="IPR036465">
    <property type="entry name" value="vWFA_dom_sf"/>
</dbReference>
<dbReference type="InterPro" id="IPR037214">
    <property type="entry name" value="TROVE_dom_sf"/>
</dbReference>
<name>A0A4Y3N986_PAEAU</name>
<dbReference type="Proteomes" id="UP000317715">
    <property type="component" value="Unassembled WGS sequence"/>
</dbReference>
<dbReference type="InterPro" id="IPR056800">
    <property type="entry name" value="vWA_Ro60"/>
</dbReference>
<dbReference type="GO" id="GO:0046872">
    <property type="term" value="F:metal ion binding"/>
    <property type="evidence" value="ECO:0007669"/>
    <property type="project" value="UniProtKB-KW"/>
</dbReference>
<evidence type="ECO:0000259" key="7">
    <source>
        <dbReference type="PROSITE" id="PS50988"/>
    </source>
</evidence>
<evidence type="ECO:0000256" key="3">
    <source>
        <dbReference type="ARBA" id="ARBA00022490"/>
    </source>
</evidence>
<dbReference type="GO" id="GO:1990904">
    <property type="term" value="C:ribonucleoprotein complex"/>
    <property type="evidence" value="ECO:0007669"/>
    <property type="project" value="UniProtKB-KW"/>
</dbReference>
<evidence type="ECO:0000256" key="6">
    <source>
        <dbReference type="ARBA" id="ARBA00023274"/>
    </source>
</evidence>
<dbReference type="InterPro" id="IPR008858">
    <property type="entry name" value="TROVE_dom"/>
</dbReference>
<evidence type="ECO:0000256" key="2">
    <source>
        <dbReference type="ARBA" id="ARBA00007814"/>
    </source>
</evidence>